<dbReference type="EMBL" id="CP031158">
    <property type="protein sequence ID" value="AXG99426.1"/>
    <property type="molecule type" value="Genomic_DNA"/>
</dbReference>
<dbReference type="Pfam" id="PF03713">
    <property type="entry name" value="DUF305"/>
    <property type="match status" value="2"/>
</dbReference>
<dbReference type="STRING" id="1288484.GCA_000348665_01341"/>
<reference evidence="3 4" key="1">
    <citation type="submission" date="2018-07" db="EMBL/GenBank/DDBJ databases">
        <title>Complete Genome and Methylome Analysis of Deinococcus wulumuqiensis NEB 479.</title>
        <authorList>
            <person name="Fomenkov A."/>
            <person name="Luyten Y."/>
            <person name="Vincze T."/>
            <person name="Anton B.P."/>
            <person name="Clark T."/>
            <person name="Roberts R.J."/>
            <person name="Morgan R.D."/>
        </authorList>
    </citation>
    <scope>NUCLEOTIDE SEQUENCE [LARGE SCALE GENOMIC DNA]</scope>
    <source>
        <strain evidence="3 4">NEB 479</strain>
    </source>
</reference>
<evidence type="ECO:0000256" key="1">
    <source>
        <dbReference type="SAM" id="SignalP"/>
    </source>
</evidence>
<dbReference type="InterPro" id="IPR005183">
    <property type="entry name" value="DUF305_CopM-like"/>
</dbReference>
<dbReference type="PANTHER" id="PTHR36933">
    <property type="entry name" value="SLL0788 PROTEIN"/>
    <property type="match status" value="1"/>
</dbReference>
<evidence type="ECO:0000259" key="2">
    <source>
        <dbReference type="Pfam" id="PF03713"/>
    </source>
</evidence>
<keyword evidence="1" id="KW-0732">Signal</keyword>
<dbReference type="Gene3D" id="1.20.1260.10">
    <property type="match status" value="2"/>
</dbReference>
<gene>
    <name evidence="3" type="ORF">DVJ83_10095</name>
</gene>
<dbReference type="InterPro" id="IPR012347">
    <property type="entry name" value="Ferritin-like"/>
</dbReference>
<sequence>MKRVLVVCALLGGAAQAQSGHAGHSMGGVTTGASMQAMNKQMMSALRPLKGRAFDIRFAQLMMDHHQMALDMAGQELASGKNARVKAEAKKVIAAQKKEIALMTGWLRKWTGKVYVPQTMPMVMTGNVNTDRWFLTEMIPHHQGAVDMSKLAATRSGSSEVKKLALNIIKSQTAEMNTYRQLLKTVK</sequence>
<evidence type="ECO:0000313" key="3">
    <source>
        <dbReference type="EMBL" id="AXG99426.1"/>
    </source>
</evidence>
<organism evidence="3 4">
    <name type="scientific">Deinococcus wulumuqiensis</name>
    <dbReference type="NCBI Taxonomy" id="980427"/>
    <lineage>
        <taxon>Bacteria</taxon>
        <taxon>Thermotogati</taxon>
        <taxon>Deinococcota</taxon>
        <taxon>Deinococci</taxon>
        <taxon>Deinococcales</taxon>
        <taxon>Deinococcaceae</taxon>
        <taxon>Deinococcus</taxon>
    </lineage>
</organism>
<dbReference type="KEGG" id="dwu:DVJ83_10095"/>
<dbReference type="RefSeq" id="WP_114672253.1">
    <property type="nucleotide sequence ID" value="NZ_CP031158.1"/>
</dbReference>
<feature type="chain" id="PRO_5017013186" evidence="1">
    <location>
        <begin position="18"/>
        <end position="187"/>
    </location>
</feature>
<feature type="signal peptide" evidence="1">
    <location>
        <begin position="1"/>
        <end position="17"/>
    </location>
</feature>
<dbReference type="PANTHER" id="PTHR36933:SF1">
    <property type="entry name" value="SLL0788 PROTEIN"/>
    <property type="match status" value="1"/>
</dbReference>
<dbReference type="AlphaFoldDB" id="A0A345IIA4"/>
<protein>
    <submittedName>
        <fullName evidence="3">DUF305 domain-containing protein</fullName>
    </submittedName>
</protein>
<proteinExistence type="predicted"/>
<evidence type="ECO:0000313" key="4">
    <source>
        <dbReference type="Proteomes" id="UP000253744"/>
    </source>
</evidence>
<accession>A0A345IIA4</accession>
<feature type="domain" description="DUF305" evidence="2">
    <location>
        <begin position="18"/>
        <end position="107"/>
    </location>
</feature>
<dbReference type="Proteomes" id="UP000253744">
    <property type="component" value="Chromosome"/>
</dbReference>
<name>A0A345IIA4_9DEIO</name>
<feature type="domain" description="DUF305" evidence="2">
    <location>
        <begin position="131"/>
        <end position="185"/>
    </location>
</feature>